<comment type="catalytic activity">
    <reaction evidence="13 14">
        <text>2 cob(II)alamin + reduced [electron-transfer flavoprotein] + 2 ATP = 2 adenosylcob(III)alamin + 2 triphosphate + oxidized [electron-transfer flavoprotein] + 3 H(+)</text>
        <dbReference type="Rhea" id="RHEA:28671"/>
        <dbReference type="Rhea" id="RHEA-COMP:10685"/>
        <dbReference type="Rhea" id="RHEA-COMP:10686"/>
        <dbReference type="ChEBI" id="CHEBI:15378"/>
        <dbReference type="ChEBI" id="CHEBI:16304"/>
        <dbReference type="ChEBI" id="CHEBI:18036"/>
        <dbReference type="ChEBI" id="CHEBI:18408"/>
        <dbReference type="ChEBI" id="CHEBI:30616"/>
        <dbReference type="ChEBI" id="CHEBI:57692"/>
        <dbReference type="ChEBI" id="CHEBI:58307"/>
        <dbReference type="EC" id="2.5.1.17"/>
    </reaction>
</comment>
<evidence type="ECO:0000256" key="10">
    <source>
        <dbReference type="ARBA" id="ARBA00033334"/>
    </source>
</evidence>
<comment type="pathway">
    <text evidence="1 14">Cofactor biosynthesis; adenosylcobalamin biosynthesis; adenosylcobalamin from cob(II)yrinate a,c-diamide: step 2/7.</text>
</comment>
<accession>A0ABY2E664</accession>
<reference evidence="16 17" key="1">
    <citation type="submission" date="2019-03" db="EMBL/GenBank/DDBJ databases">
        <title>Genomic features of bacteria from cold environments.</title>
        <authorList>
            <person name="Shen L."/>
        </authorList>
    </citation>
    <scope>NUCLEOTIDE SEQUENCE [LARGE SCALE GENOMIC DNA]</scope>
    <source>
        <strain evidence="17">T3246-1</strain>
    </source>
</reference>
<dbReference type="NCBIfam" id="TIGR00636">
    <property type="entry name" value="PduO_Nterm"/>
    <property type="match status" value="1"/>
</dbReference>
<dbReference type="SUPFAM" id="SSF89028">
    <property type="entry name" value="Cobalamin adenosyltransferase-like"/>
    <property type="match status" value="1"/>
</dbReference>
<evidence type="ECO:0000313" key="16">
    <source>
        <dbReference type="EMBL" id="TDE95959.1"/>
    </source>
</evidence>
<comment type="catalytic activity">
    <reaction evidence="12 14">
        <text>2 cob(II)yrinate a,c diamide + reduced [electron-transfer flavoprotein] + 2 ATP = 2 adenosylcob(III)yrinate a,c-diamide + 2 triphosphate + oxidized [electron-transfer flavoprotein] + 3 H(+)</text>
        <dbReference type="Rhea" id="RHEA:11528"/>
        <dbReference type="Rhea" id="RHEA-COMP:10685"/>
        <dbReference type="Rhea" id="RHEA-COMP:10686"/>
        <dbReference type="ChEBI" id="CHEBI:15378"/>
        <dbReference type="ChEBI" id="CHEBI:18036"/>
        <dbReference type="ChEBI" id="CHEBI:30616"/>
        <dbReference type="ChEBI" id="CHEBI:57692"/>
        <dbReference type="ChEBI" id="CHEBI:58307"/>
        <dbReference type="ChEBI" id="CHEBI:58503"/>
        <dbReference type="ChEBI" id="CHEBI:58537"/>
        <dbReference type="EC" id="2.5.1.17"/>
    </reaction>
</comment>
<evidence type="ECO:0000256" key="6">
    <source>
        <dbReference type="ARBA" id="ARBA00022679"/>
    </source>
</evidence>
<dbReference type="Gene3D" id="1.20.1200.10">
    <property type="entry name" value="Cobalamin adenosyltransferase-like"/>
    <property type="match status" value="1"/>
</dbReference>
<dbReference type="RefSeq" id="WP_133106888.1">
    <property type="nucleotide sequence ID" value="NZ_SMNA01000003.1"/>
</dbReference>
<evidence type="ECO:0000256" key="9">
    <source>
        <dbReference type="ARBA" id="ARBA00031529"/>
    </source>
</evidence>
<proteinExistence type="inferred from homology"/>
<evidence type="ECO:0000256" key="7">
    <source>
        <dbReference type="ARBA" id="ARBA00022741"/>
    </source>
</evidence>
<evidence type="ECO:0000256" key="14">
    <source>
        <dbReference type="RuleBase" id="RU366026"/>
    </source>
</evidence>
<protein>
    <recommendedName>
        <fullName evidence="4 14">Corrinoid adenosyltransferase</fullName>
        <ecNumber evidence="3 14">2.5.1.17</ecNumber>
    </recommendedName>
    <alternativeName>
        <fullName evidence="9 14">Cob(II)alamin adenosyltransferase</fullName>
    </alternativeName>
    <alternativeName>
        <fullName evidence="11 14">Cob(II)yrinic acid a,c-diamide adenosyltransferase</fullName>
    </alternativeName>
    <alternativeName>
        <fullName evidence="10 14">Cobinamide/cobalamin adenosyltransferase</fullName>
    </alternativeName>
</protein>
<organism evidence="16 17">
    <name type="scientific">Occultella glacieicola</name>
    <dbReference type="NCBI Taxonomy" id="2518684"/>
    <lineage>
        <taxon>Bacteria</taxon>
        <taxon>Bacillati</taxon>
        <taxon>Actinomycetota</taxon>
        <taxon>Actinomycetes</taxon>
        <taxon>Micrococcales</taxon>
        <taxon>Ruaniaceae</taxon>
        <taxon>Occultella</taxon>
    </lineage>
</organism>
<evidence type="ECO:0000259" key="15">
    <source>
        <dbReference type="Pfam" id="PF01923"/>
    </source>
</evidence>
<name>A0ABY2E664_9MICO</name>
<evidence type="ECO:0000256" key="3">
    <source>
        <dbReference type="ARBA" id="ARBA00012454"/>
    </source>
</evidence>
<dbReference type="PANTHER" id="PTHR12213:SF0">
    <property type="entry name" value="CORRINOID ADENOSYLTRANSFERASE MMAB"/>
    <property type="match status" value="1"/>
</dbReference>
<evidence type="ECO:0000256" key="13">
    <source>
        <dbReference type="ARBA" id="ARBA00048692"/>
    </source>
</evidence>
<dbReference type="InterPro" id="IPR016030">
    <property type="entry name" value="CblAdoTrfase-like"/>
</dbReference>
<sequence>MATISTGTGDDGTTGLFLGGRVSKAESQVEAAGDLDETVAVLGVARAACAGGATVPFGDTDDGGAELASLLLRLQRELFVCGADLSTNPFHRDRLVPGTSLVTSQMVADLEALMADLVERRPLRPVFIVPGSNPVGASLDHARTVARRAERHVVAARASGVEVNPQLSTYLNRFSDLLFVLARHAGGPDEPASHD</sequence>
<keyword evidence="5 14" id="KW-0169">Cobalamin biosynthesis</keyword>
<evidence type="ECO:0000256" key="8">
    <source>
        <dbReference type="ARBA" id="ARBA00022840"/>
    </source>
</evidence>
<evidence type="ECO:0000256" key="1">
    <source>
        <dbReference type="ARBA" id="ARBA00005121"/>
    </source>
</evidence>
<comment type="caution">
    <text evidence="16">The sequence shown here is derived from an EMBL/GenBank/DDBJ whole genome shotgun (WGS) entry which is preliminary data.</text>
</comment>
<evidence type="ECO:0000256" key="12">
    <source>
        <dbReference type="ARBA" id="ARBA00048555"/>
    </source>
</evidence>
<keyword evidence="17" id="KW-1185">Reference proteome</keyword>
<keyword evidence="8 14" id="KW-0067">ATP-binding</keyword>
<evidence type="ECO:0000256" key="11">
    <source>
        <dbReference type="ARBA" id="ARBA00033354"/>
    </source>
</evidence>
<comment type="similarity">
    <text evidence="2 14">Belongs to the Cob(I)alamin adenosyltransferase family.</text>
</comment>
<dbReference type="Proteomes" id="UP000504882">
    <property type="component" value="Unassembled WGS sequence"/>
</dbReference>
<keyword evidence="6 14" id="KW-0808">Transferase</keyword>
<dbReference type="EMBL" id="SMNA01000003">
    <property type="protein sequence ID" value="TDE95959.1"/>
    <property type="molecule type" value="Genomic_DNA"/>
</dbReference>
<dbReference type="EC" id="2.5.1.17" evidence="3 14"/>
<dbReference type="Pfam" id="PF01923">
    <property type="entry name" value="Cob_adeno_trans"/>
    <property type="match status" value="1"/>
</dbReference>
<evidence type="ECO:0000256" key="2">
    <source>
        <dbReference type="ARBA" id="ARBA00007487"/>
    </source>
</evidence>
<evidence type="ECO:0000256" key="5">
    <source>
        <dbReference type="ARBA" id="ARBA00022573"/>
    </source>
</evidence>
<evidence type="ECO:0000256" key="4">
    <source>
        <dbReference type="ARBA" id="ARBA00020963"/>
    </source>
</evidence>
<feature type="domain" description="Cobalamin adenosyltransferase-like" evidence="15">
    <location>
        <begin position="4"/>
        <end position="184"/>
    </location>
</feature>
<dbReference type="InterPro" id="IPR036451">
    <property type="entry name" value="CblAdoTrfase-like_sf"/>
</dbReference>
<gene>
    <name evidence="16" type="ORF">EXU48_06835</name>
</gene>
<dbReference type="InterPro" id="IPR029499">
    <property type="entry name" value="PduO-typ"/>
</dbReference>
<evidence type="ECO:0000313" key="17">
    <source>
        <dbReference type="Proteomes" id="UP000504882"/>
    </source>
</evidence>
<dbReference type="GO" id="GO:0008817">
    <property type="term" value="F:corrinoid adenosyltransferase activity"/>
    <property type="evidence" value="ECO:0007669"/>
    <property type="project" value="UniProtKB-EC"/>
</dbReference>
<keyword evidence="7 14" id="KW-0547">Nucleotide-binding</keyword>
<dbReference type="PANTHER" id="PTHR12213">
    <property type="entry name" value="CORRINOID ADENOSYLTRANSFERASE"/>
    <property type="match status" value="1"/>
</dbReference>